<dbReference type="NCBIfam" id="TIGR02937">
    <property type="entry name" value="sigma70-ECF"/>
    <property type="match status" value="1"/>
</dbReference>
<dbReference type="InterPro" id="IPR036388">
    <property type="entry name" value="WH-like_DNA-bd_sf"/>
</dbReference>
<dbReference type="InterPro" id="IPR014284">
    <property type="entry name" value="RNA_pol_sigma-70_dom"/>
</dbReference>
<dbReference type="InterPro" id="IPR013324">
    <property type="entry name" value="RNA_pol_sigma_r3/r4-like"/>
</dbReference>
<dbReference type="InterPro" id="IPR007627">
    <property type="entry name" value="RNA_pol_sigma70_r2"/>
</dbReference>
<name>A0A5R9GDM5_9BACL</name>
<dbReference type="OrthoDB" id="9782703at2"/>
<dbReference type="Gene3D" id="1.10.10.10">
    <property type="entry name" value="Winged helix-like DNA-binding domain superfamily/Winged helix DNA-binding domain"/>
    <property type="match status" value="1"/>
</dbReference>
<reference evidence="7 8" key="1">
    <citation type="submission" date="2019-05" db="EMBL/GenBank/DDBJ databases">
        <authorList>
            <person name="Narsing Rao M.P."/>
            <person name="Li W.J."/>
        </authorList>
    </citation>
    <scope>NUCLEOTIDE SEQUENCE [LARGE SCALE GENOMIC DNA]</scope>
    <source>
        <strain evidence="7 8">SYSU_K30003</strain>
    </source>
</reference>
<proteinExistence type="inferred from homology"/>
<sequence>MEEQELVRNIKAGDGDAFEALYRLYADGALRTAHAVVFDRMTAADAVQETFVRVYRHIGSYDESRPFRSWFHAILINECNRSLKKQAKAIPMELDESRHLPAERDTYAFEEEDALYRLVRELEEPFRLPIVLKYVNDLTDREIADVMGLNVNTVKSRLHQGKKKLKTRMIRDGGGNGDG</sequence>
<dbReference type="GO" id="GO:0016987">
    <property type="term" value="F:sigma factor activity"/>
    <property type="evidence" value="ECO:0007669"/>
    <property type="project" value="UniProtKB-KW"/>
</dbReference>
<dbReference type="InterPro" id="IPR039425">
    <property type="entry name" value="RNA_pol_sigma-70-like"/>
</dbReference>
<dbReference type="Gene3D" id="1.10.1740.10">
    <property type="match status" value="1"/>
</dbReference>
<evidence type="ECO:0000256" key="1">
    <source>
        <dbReference type="ARBA" id="ARBA00010641"/>
    </source>
</evidence>
<keyword evidence="4" id="KW-0804">Transcription</keyword>
<evidence type="ECO:0000313" key="8">
    <source>
        <dbReference type="Proteomes" id="UP000309676"/>
    </source>
</evidence>
<protein>
    <submittedName>
        <fullName evidence="7">Sigma-70 family RNA polymerase sigma factor</fullName>
    </submittedName>
</protein>
<dbReference type="AlphaFoldDB" id="A0A5R9GDM5"/>
<keyword evidence="3" id="KW-0731">Sigma factor</keyword>
<dbReference type="SUPFAM" id="SSF88659">
    <property type="entry name" value="Sigma3 and sigma4 domains of RNA polymerase sigma factors"/>
    <property type="match status" value="1"/>
</dbReference>
<comment type="caution">
    <text evidence="7">The sequence shown here is derived from an EMBL/GenBank/DDBJ whole genome shotgun (WGS) entry which is preliminary data.</text>
</comment>
<feature type="domain" description="RNA polymerase sigma factor 70 region 4 type 2" evidence="6">
    <location>
        <begin position="113"/>
        <end position="165"/>
    </location>
</feature>
<dbReference type="Pfam" id="PF04542">
    <property type="entry name" value="Sigma70_r2"/>
    <property type="match status" value="1"/>
</dbReference>
<dbReference type="SUPFAM" id="SSF88946">
    <property type="entry name" value="Sigma2 domain of RNA polymerase sigma factors"/>
    <property type="match status" value="1"/>
</dbReference>
<evidence type="ECO:0000313" key="7">
    <source>
        <dbReference type="EMBL" id="TLS51294.1"/>
    </source>
</evidence>
<dbReference type="InterPro" id="IPR013325">
    <property type="entry name" value="RNA_pol_sigma_r2"/>
</dbReference>
<dbReference type="Pfam" id="PF08281">
    <property type="entry name" value="Sigma70_r4_2"/>
    <property type="match status" value="1"/>
</dbReference>
<dbReference type="InterPro" id="IPR013249">
    <property type="entry name" value="RNA_pol_sigma70_r4_t2"/>
</dbReference>
<evidence type="ECO:0000256" key="2">
    <source>
        <dbReference type="ARBA" id="ARBA00023015"/>
    </source>
</evidence>
<keyword evidence="8" id="KW-1185">Reference proteome</keyword>
<dbReference type="PANTHER" id="PTHR43133:SF51">
    <property type="entry name" value="RNA POLYMERASE SIGMA FACTOR"/>
    <property type="match status" value="1"/>
</dbReference>
<dbReference type="RefSeq" id="WP_138195289.1">
    <property type="nucleotide sequence ID" value="NZ_VCIW01000010.1"/>
</dbReference>
<keyword evidence="2" id="KW-0805">Transcription regulation</keyword>
<dbReference type="Proteomes" id="UP000309676">
    <property type="component" value="Unassembled WGS sequence"/>
</dbReference>
<accession>A0A5R9GDM5</accession>
<dbReference type="GO" id="GO:0003677">
    <property type="term" value="F:DNA binding"/>
    <property type="evidence" value="ECO:0007669"/>
    <property type="project" value="InterPro"/>
</dbReference>
<evidence type="ECO:0000259" key="6">
    <source>
        <dbReference type="Pfam" id="PF08281"/>
    </source>
</evidence>
<dbReference type="GO" id="GO:0006352">
    <property type="term" value="P:DNA-templated transcription initiation"/>
    <property type="evidence" value="ECO:0007669"/>
    <property type="project" value="InterPro"/>
</dbReference>
<evidence type="ECO:0000259" key="5">
    <source>
        <dbReference type="Pfam" id="PF04542"/>
    </source>
</evidence>
<gene>
    <name evidence="7" type="ORF">FE782_16335</name>
</gene>
<evidence type="ECO:0000256" key="4">
    <source>
        <dbReference type="ARBA" id="ARBA00023163"/>
    </source>
</evidence>
<feature type="domain" description="RNA polymerase sigma-70 region 2" evidence="5">
    <location>
        <begin position="21"/>
        <end position="88"/>
    </location>
</feature>
<organism evidence="7 8">
    <name type="scientific">Paenibacillus antri</name>
    <dbReference type="NCBI Taxonomy" id="2582848"/>
    <lineage>
        <taxon>Bacteria</taxon>
        <taxon>Bacillati</taxon>
        <taxon>Bacillota</taxon>
        <taxon>Bacilli</taxon>
        <taxon>Bacillales</taxon>
        <taxon>Paenibacillaceae</taxon>
        <taxon>Paenibacillus</taxon>
    </lineage>
</organism>
<dbReference type="PANTHER" id="PTHR43133">
    <property type="entry name" value="RNA POLYMERASE ECF-TYPE SIGMA FACTO"/>
    <property type="match status" value="1"/>
</dbReference>
<dbReference type="CDD" id="cd06171">
    <property type="entry name" value="Sigma70_r4"/>
    <property type="match status" value="1"/>
</dbReference>
<dbReference type="EMBL" id="VCIW01000010">
    <property type="protein sequence ID" value="TLS51294.1"/>
    <property type="molecule type" value="Genomic_DNA"/>
</dbReference>
<evidence type="ECO:0000256" key="3">
    <source>
        <dbReference type="ARBA" id="ARBA00023082"/>
    </source>
</evidence>
<comment type="similarity">
    <text evidence="1">Belongs to the sigma-70 factor family. ECF subfamily.</text>
</comment>